<organism evidence="2 3">
    <name type="scientific">[Emmonsia] crescens</name>
    <dbReference type="NCBI Taxonomy" id="73230"/>
    <lineage>
        <taxon>Eukaryota</taxon>
        <taxon>Fungi</taxon>
        <taxon>Dikarya</taxon>
        <taxon>Ascomycota</taxon>
        <taxon>Pezizomycotina</taxon>
        <taxon>Eurotiomycetes</taxon>
        <taxon>Eurotiomycetidae</taxon>
        <taxon>Onygenales</taxon>
        <taxon>Ajellomycetaceae</taxon>
        <taxon>Emergomyces</taxon>
    </lineage>
</organism>
<gene>
    <name evidence="2" type="ORF">EMCG_09546</name>
</gene>
<evidence type="ECO:0000313" key="3">
    <source>
        <dbReference type="Proteomes" id="UP000034164"/>
    </source>
</evidence>
<dbReference type="EMBL" id="LCZI01000785">
    <property type="protein sequence ID" value="KKZ64475.1"/>
    <property type="molecule type" value="Genomic_DNA"/>
</dbReference>
<dbReference type="VEuPathDB" id="FungiDB:EMCG_09546"/>
<evidence type="ECO:0000313" key="2">
    <source>
        <dbReference type="EMBL" id="KKZ64475.1"/>
    </source>
</evidence>
<dbReference type="Proteomes" id="UP000034164">
    <property type="component" value="Unassembled WGS sequence"/>
</dbReference>
<sequence length="160" mass="18039">MARDKILGYHSDEDGDHEDANRGTKLPHLDADKMLGYNQDHSLAQPHAGVVVDDADYSLDTNNRPRHFRSMYREPGIEKYPGAVKIAERLAANAEYNESFYDLAFYVIPNGALGRSLGVLPQVRPLCFRLTEDWSIAKGSLIPWRPRDVAIFQTRGKLSP</sequence>
<evidence type="ECO:0000256" key="1">
    <source>
        <dbReference type="SAM" id="MobiDB-lite"/>
    </source>
</evidence>
<feature type="region of interest" description="Disordered" evidence="1">
    <location>
        <begin position="1"/>
        <end position="26"/>
    </location>
</feature>
<proteinExistence type="predicted"/>
<comment type="caution">
    <text evidence="2">The sequence shown here is derived from an EMBL/GenBank/DDBJ whole genome shotgun (WGS) entry which is preliminary data.</text>
</comment>
<protein>
    <submittedName>
        <fullName evidence="2">Uncharacterized protein</fullName>
    </submittedName>
</protein>
<accession>A0A0G2I2S7</accession>
<name>A0A0G2I2S7_9EURO</name>
<dbReference type="AlphaFoldDB" id="A0A0G2I2S7"/>
<reference evidence="3" key="1">
    <citation type="journal article" date="2015" name="PLoS Genet.">
        <title>The dynamic genome and transcriptome of the human fungal pathogen Blastomyces and close relative Emmonsia.</title>
        <authorList>
            <person name="Munoz J.F."/>
            <person name="Gauthier G.M."/>
            <person name="Desjardins C.A."/>
            <person name="Gallo J.E."/>
            <person name="Holder J."/>
            <person name="Sullivan T.D."/>
            <person name="Marty A.J."/>
            <person name="Carmen J.C."/>
            <person name="Chen Z."/>
            <person name="Ding L."/>
            <person name="Gujja S."/>
            <person name="Magrini V."/>
            <person name="Misas E."/>
            <person name="Mitreva M."/>
            <person name="Priest M."/>
            <person name="Saif S."/>
            <person name="Whiston E.A."/>
            <person name="Young S."/>
            <person name="Zeng Q."/>
            <person name="Goldman W.E."/>
            <person name="Mardis E.R."/>
            <person name="Taylor J.W."/>
            <person name="McEwen J.G."/>
            <person name="Clay O.K."/>
            <person name="Klein B.S."/>
            <person name="Cuomo C.A."/>
        </authorList>
    </citation>
    <scope>NUCLEOTIDE SEQUENCE [LARGE SCALE GENOMIC DNA]</scope>
    <source>
        <strain evidence="3">UAMH 3008</strain>
    </source>
</reference>